<feature type="compositionally biased region" description="Low complexity" evidence="10">
    <location>
        <begin position="231"/>
        <end position="246"/>
    </location>
</feature>
<feature type="compositionally biased region" description="Basic residues" evidence="10">
    <location>
        <begin position="676"/>
        <end position="686"/>
    </location>
</feature>
<evidence type="ECO:0000256" key="5">
    <source>
        <dbReference type="ARBA" id="ARBA00022801"/>
    </source>
</evidence>
<evidence type="ECO:0000256" key="10">
    <source>
        <dbReference type="SAM" id="MobiDB-lite"/>
    </source>
</evidence>
<dbReference type="GO" id="GO:0005737">
    <property type="term" value="C:cytoplasm"/>
    <property type="evidence" value="ECO:0007669"/>
    <property type="project" value="TreeGrafter"/>
</dbReference>
<keyword evidence="7" id="KW-0805">Transcription regulation</keyword>
<name>A0A830HF93_9CHLO</name>
<dbReference type="InterPro" id="IPR037138">
    <property type="entry name" value="His_deacetylse_dom_sf"/>
</dbReference>
<evidence type="ECO:0000256" key="6">
    <source>
        <dbReference type="ARBA" id="ARBA00022853"/>
    </source>
</evidence>
<dbReference type="EC" id="3.5.1.98" evidence="3"/>
<proteinExistence type="inferred from homology"/>
<keyword evidence="13" id="KW-1185">Reference proteome</keyword>
<reference evidence="12" key="1">
    <citation type="submission" date="2020-10" db="EMBL/GenBank/DDBJ databases">
        <title>Unveiling of a novel bifunctional photoreceptor, Dualchrome1, isolated from a cosmopolitan green alga.</title>
        <authorList>
            <person name="Suzuki S."/>
            <person name="Kawachi M."/>
        </authorList>
    </citation>
    <scope>NUCLEOTIDE SEQUENCE</scope>
    <source>
        <strain evidence="12">NIES 2893</strain>
    </source>
</reference>
<dbReference type="AlphaFoldDB" id="A0A830HF93"/>
<dbReference type="GO" id="GO:0040029">
    <property type="term" value="P:epigenetic regulation of gene expression"/>
    <property type="evidence" value="ECO:0007669"/>
    <property type="project" value="TreeGrafter"/>
</dbReference>
<feature type="region of interest" description="Disordered" evidence="10">
    <location>
        <begin position="1"/>
        <end position="48"/>
    </location>
</feature>
<feature type="region of interest" description="Disordered" evidence="10">
    <location>
        <begin position="656"/>
        <end position="698"/>
    </location>
</feature>
<dbReference type="PANTHER" id="PTHR10625:SF5">
    <property type="entry name" value="HISTONE DEACETYLASE"/>
    <property type="match status" value="1"/>
</dbReference>
<comment type="caution">
    <text evidence="12">The sequence shown here is derived from an EMBL/GenBank/DDBJ whole genome shotgun (WGS) entry which is preliminary data.</text>
</comment>
<dbReference type="Gene3D" id="3.40.800.20">
    <property type="entry name" value="Histone deacetylase domain"/>
    <property type="match status" value="1"/>
</dbReference>
<comment type="similarity">
    <text evidence="2">Belongs to the histone deacetylase family. HD type 2 subfamily.</text>
</comment>
<dbReference type="InterPro" id="IPR023696">
    <property type="entry name" value="Ureohydrolase_dom_sf"/>
</dbReference>
<keyword evidence="9" id="KW-0539">Nucleus</keyword>
<dbReference type="SUPFAM" id="SSF52768">
    <property type="entry name" value="Arginase/deacetylase"/>
    <property type="match status" value="1"/>
</dbReference>
<keyword evidence="6" id="KW-0156">Chromatin regulator</keyword>
<evidence type="ECO:0000256" key="7">
    <source>
        <dbReference type="ARBA" id="ARBA00023015"/>
    </source>
</evidence>
<dbReference type="CDD" id="cd09992">
    <property type="entry name" value="HDAC_classII"/>
    <property type="match status" value="1"/>
</dbReference>
<keyword evidence="4" id="KW-0678">Repressor</keyword>
<comment type="subcellular location">
    <subcellularLocation>
        <location evidence="1">Nucleus</location>
    </subcellularLocation>
</comment>
<accession>A0A830HF93</accession>
<feature type="region of interest" description="Disordered" evidence="10">
    <location>
        <begin position="180"/>
        <end position="257"/>
    </location>
</feature>
<evidence type="ECO:0000256" key="4">
    <source>
        <dbReference type="ARBA" id="ARBA00022491"/>
    </source>
</evidence>
<dbReference type="Proteomes" id="UP000660262">
    <property type="component" value="Unassembled WGS sequence"/>
</dbReference>
<dbReference type="PRINTS" id="PR01270">
    <property type="entry name" value="HDASUPER"/>
</dbReference>
<dbReference type="PANTHER" id="PTHR10625">
    <property type="entry name" value="HISTONE DEACETYLASE HDAC1-RELATED"/>
    <property type="match status" value="1"/>
</dbReference>
<evidence type="ECO:0000256" key="3">
    <source>
        <dbReference type="ARBA" id="ARBA00012111"/>
    </source>
</evidence>
<feature type="compositionally biased region" description="Low complexity" evidence="10">
    <location>
        <begin position="687"/>
        <end position="698"/>
    </location>
</feature>
<evidence type="ECO:0000313" key="13">
    <source>
        <dbReference type="Proteomes" id="UP000660262"/>
    </source>
</evidence>
<dbReference type="OrthoDB" id="424012at2759"/>
<evidence type="ECO:0000313" key="12">
    <source>
        <dbReference type="EMBL" id="GHP05645.1"/>
    </source>
</evidence>
<sequence length="698" mass="73886">MKRFASRSISDRFDQLLGGDDESSEDSPNGKRSSAPNDNDNDNDERNPTATIVDASAAVEDDMNLLARQLTRGLSLMENQLDDFNLATPLAPGLVPVPTTTTTTNANTREPKPQGLTLDTLREASEGTATTTTTTTTTASGDSADQPSPTKSTATTMNVTLEPAQQQTQEIERHLSDTLTISSTPAPPAADSTATTPAPPPQTTPHVDAATVAAAPKRQSARQRAGRSDRSSASSDDAKTASATTAPISWSEDGLDTGNFPSSRVGLVWDEAMLLHAPALESRQLELPGRVSQIRRTVLSEGLAQRCRRLDSRPATEQEVLRCHSDVHMRNVALGTAIPDLAWDSEQHDVLEKGDLYYNAHTSSAAILAAGSASEAALAVSRGEVDAALAVVRPPGHHATCSQAMGFCYYNSAAIAARAAVADGGMRRVVVLDWDVHHGNGTQDILYDDPNIMYISLHRYGTAGNYFYPGTGDATEVGAEGAEGRNLNVPWTEKGVGNGDYLAAFDWVILPIIREFAPQLIIVAAGFDAAQGDPLGGCRVTPTGYAQMTKRLIEVSEGGRICVVLEGGYSQIVTAECVASVLKTLLAMKGGAPQASNSLSVPEFRSTPTVKISTESILRGVVESQKPHWDLLRGESFEASFEAHVASAVVERVQTRSNSNSAGGAGAGFPNAPPLRGRKGGGKKARPQQAPAQQEEDL</sequence>
<evidence type="ECO:0000256" key="1">
    <source>
        <dbReference type="ARBA" id="ARBA00004123"/>
    </source>
</evidence>
<dbReference type="GO" id="GO:0000118">
    <property type="term" value="C:histone deacetylase complex"/>
    <property type="evidence" value="ECO:0007669"/>
    <property type="project" value="TreeGrafter"/>
</dbReference>
<evidence type="ECO:0000256" key="9">
    <source>
        <dbReference type="ARBA" id="ARBA00023242"/>
    </source>
</evidence>
<dbReference type="InterPro" id="IPR023801">
    <property type="entry name" value="His_deacetylse_dom"/>
</dbReference>
<evidence type="ECO:0000256" key="2">
    <source>
        <dbReference type="ARBA" id="ARBA00007738"/>
    </source>
</evidence>
<evidence type="ECO:0000259" key="11">
    <source>
        <dbReference type="Pfam" id="PF00850"/>
    </source>
</evidence>
<dbReference type="EMBL" id="BNJQ01000010">
    <property type="protein sequence ID" value="GHP05645.1"/>
    <property type="molecule type" value="Genomic_DNA"/>
</dbReference>
<feature type="compositionally biased region" description="Polar residues" evidence="10">
    <location>
        <begin position="26"/>
        <end position="36"/>
    </location>
</feature>
<gene>
    <name evidence="12" type="ORF">PPROV_000439500</name>
</gene>
<keyword evidence="8" id="KW-0804">Transcription</keyword>
<protein>
    <recommendedName>
        <fullName evidence="3">histone deacetylase</fullName>
        <ecNumber evidence="3">3.5.1.98</ecNumber>
    </recommendedName>
</protein>
<organism evidence="12 13">
    <name type="scientific">Pycnococcus provasolii</name>
    <dbReference type="NCBI Taxonomy" id="41880"/>
    <lineage>
        <taxon>Eukaryota</taxon>
        <taxon>Viridiplantae</taxon>
        <taxon>Chlorophyta</taxon>
        <taxon>Pseudoscourfieldiophyceae</taxon>
        <taxon>Pseudoscourfieldiales</taxon>
        <taxon>Pycnococcaceae</taxon>
        <taxon>Pycnococcus</taxon>
    </lineage>
</organism>
<dbReference type="InterPro" id="IPR000286">
    <property type="entry name" value="HDACs"/>
</dbReference>
<keyword evidence="5" id="KW-0378">Hydrolase</keyword>
<feature type="region of interest" description="Disordered" evidence="10">
    <location>
        <begin position="100"/>
        <end position="154"/>
    </location>
</feature>
<feature type="domain" description="Histone deacetylase" evidence="11">
    <location>
        <begin position="286"/>
        <end position="585"/>
    </location>
</feature>
<evidence type="ECO:0000256" key="8">
    <source>
        <dbReference type="ARBA" id="ARBA00023163"/>
    </source>
</evidence>
<feature type="compositionally biased region" description="Low complexity" evidence="10">
    <location>
        <begin position="128"/>
        <end position="139"/>
    </location>
</feature>
<dbReference type="GO" id="GO:0141221">
    <property type="term" value="F:histone deacetylase activity, hydrolytic mechanism"/>
    <property type="evidence" value="ECO:0007669"/>
    <property type="project" value="UniProtKB-EC"/>
</dbReference>
<feature type="compositionally biased region" description="Low complexity" evidence="10">
    <location>
        <begin position="180"/>
        <end position="196"/>
    </location>
</feature>
<dbReference type="Pfam" id="PF00850">
    <property type="entry name" value="Hist_deacetyl"/>
    <property type="match status" value="1"/>
</dbReference>
<feature type="compositionally biased region" description="Polar residues" evidence="10">
    <location>
        <begin position="140"/>
        <end position="154"/>
    </location>
</feature>